<evidence type="ECO:0000256" key="5">
    <source>
        <dbReference type="SAM" id="MobiDB-lite"/>
    </source>
</evidence>
<dbReference type="Pfam" id="PF08612">
    <property type="entry name" value="Med20"/>
    <property type="match status" value="1"/>
</dbReference>
<dbReference type="OrthoDB" id="1854899at2759"/>
<organism evidence="6 7">
    <name type="scientific">Penicillium chermesinum</name>
    <dbReference type="NCBI Taxonomy" id="63820"/>
    <lineage>
        <taxon>Eukaryota</taxon>
        <taxon>Fungi</taxon>
        <taxon>Dikarya</taxon>
        <taxon>Ascomycota</taxon>
        <taxon>Pezizomycotina</taxon>
        <taxon>Eurotiomycetes</taxon>
        <taxon>Eurotiomycetidae</taxon>
        <taxon>Eurotiales</taxon>
        <taxon>Aspergillaceae</taxon>
        <taxon>Penicillium</taxon>
    </lineage>
</organism>
<evidence type="ECO:0000256" key="2">
    <source>
        <dbReference type="ARBA" id="ARBA00010743"/>
    </source>
</evidence>
<keyword evidence="4" id="KW-0010">Activator</keyword>
<dbReference type="InterPro" id="IPR013921">
    <property type="entry name" value="Mediator_Med20"/>
</dbReference>
<protein>
    <recommendedName>
        <fullName evidence="4">Mediator of RNA polymerase II transcription subunit 20</fullName>
    </recommendedName>
    <alternativeName>
        <fullName evidence="4">Mediator complex subunit 20</fullName>
    </alternativeName>
</protein>
<feature type="compositionally biased region" description="Polar residues" evidence="5">
    <location>
        <begin position="123"/>
        <end position="133"/>
    </location>
</feature>
<evidence type="ECO:0000256" key="4">
    <source>
        <dbReference type="RuleBase" id="RU364152"/>
    </source>
</evidence>
<evidence type="ECO:0000313" key="6">
    <source>
        <dbReference type="EMBL" id="KAJ5216977.1"/>
    </source>
</evidence>
<dbReference type="GO" id="GO:0006357">
    <property type="term" value="P:regulation of transcription by RNA polymerase II"/>
    <property type="evidence" value="ECO:0007669"/>
    <property type="project" value="InterPro"/>
</dbReference>
<dbReference type="Proteomes" id="UP001150941">
    <property type="component" value="Unassembled WGS sequence"/>
</dbReference>
<dbReference type="GO" id="GO:0016592">
    <property type="term" value="C:mediator complex"/>
    <property type="evidence" value="ECO:0007669"/>
    <property type="project" value="InterPro"/>
</dbReference>
<reference evidence="6" key="1">
    <citation type="submission" date="2022-11" db="EMBL/GenBank/DDBJ databases">
        <authorList>
            <person name="Petersen C."/>
        </authorList>
    </citation>
    <scope>NUCLEOTIDE SEQUENCE</scope>
    <source>
        <strain evidence="6">IBT 19713</strain>
    </source>
</reference>
<comment type="subunit">
    <text evidence="4">Component of the Mediator complex.</text>
</comment>
<feature type="compositionally biased region" description="Low complexity" evidence="5">
    <location>
        <begin position="93"/>
        <end position="120"/>
    </location>
</feature>
<evidence type="ECO:0000256" key="1">
    <source>
        <dbReference type="ARBA" id="ARBA00004123"/>
    </source>
</evidence>
<name>A0A9W9TBT9_9EURO</name>
<evidence type="ECO:0000313" key="7">
    <source>
        <dbReference type="Proteomes" id="UP001150941"/>
    </source>
</evidence>
<dbReference type="GO" id="GO:0003712">
    <property type="term" value="F:transcription coregulator activity"/>
    <property type="evidence" value="ECO:0007669"/>
    <property type="project" value="InterPro"/>
</dbReference>
<comment type="subcellular location">
    <subcellularLocation>
        <location evidence="1 4">Nucleus</location>
    </subcellularLocation>
</comment>
<keyword evidence="3 4" id="KW-0539">Nucleus</keyword>
<keyword evidence="4" id="KW-0805">Transcription regulation</keyword>
<keyword evidence="7" id="KW-1185">Reference proteome</keyword>
<dbReference type="AlphaFoldDB" id="A0A9W9TBT9"/>
<comment type="caution">
    <text evidence="6">The sequence shown here is derived from an EMBL/GenBank/DDBJ whole genome shotgun (WGS) entry which is preliminary data.</text>
</comment>
<evidence type="ECO:0000256" key="3">
    <source>
        <dbReference type="ARBA" id="ARBA00023242"/>
    </source>
</evidence>
<comment type="function">
    <text evidence="4">Component of the Mediator complex, a coactivator involved in the regulated transcription of nearly all RNA polymerase II-dependent genes. Mediator functions as a bridge to convey information from gene-specific regulatory proteins to the basal RNA polymerase II transcription machinery. Mediator is recruited to promoters by direct interactions with regulatory proteins and serves as a scaffold for the assembly of a functional preinitiation complex with RNA polymerase II and the general transcription factors.</text>
</comment>
<feature type="region of interest" description="Disordered" evidence="5">
    <location>
        <begin position="83"/>
        <end position="135"/>
    </location>
</feature>
<reference evidence="6" key="2">
    <citation type="journal article" date="2023" name="IMA Fungus">
        <title>Comparative genomic study of the Penicillium genus elucidates a diverse pangenome and 15 lateral gene transfer events.</title>
        <authorList>
            <person name="Petersen C."/>
            <person name="Sorensen T."/>
            <person name="Nielsen M.R."/>
            <person name="Sondergaard T.E."/>
            <person name="Sorensen J.L."/>
            <person name="Fitzpatrick D.A."/>
            <person name="Frisvad J.C."/>
            <person name="Nielsen K.L."/>
        </authorList>
    </citation>
    <scope>NUCLEOTIDE SEQUENCE</scope>
    <source>
        <strain evidence="6">IBT 19713</strain>
    </source>
</reference>
<keyword evidence="4" id="KW-0804">Transcription</keyword>
<gene>
    <name evidence="4" type="primary">MED20</name>
    <name evidence="6" type="ORF">N7468_009985</name>
</gene>
<proteinExistence type="inferred from homology"/>
<dbReference type="EMBL" id="JAPQKS010000008">
    <property type="protein sequence ID" value="KAJ5216977.1"/>
    <property type="molecule type" value="Genomic_DNA"/>
</dbReference>
<sequence length="331" mass="35791">MPITGVYFIPSHPNSSTALPALTERLRAAFPDEELIPTGRWNLEQKLMRDTPGLIASPNSPSKPSYMQFLQLTHYPKHGFVYTSEPPEKTLQHPASAHPAHAPSAPGAVPSNASAPAAAPITVSGSQASTSTAAPDAQPMVMATLPTSSFGTLFHHFTYACQPFWCHKLTVAVPAGIIYDLGDFRVRLGDVRQTFPTGRVRGTIVEIEWRGPSVIETALAPKEGSEDADSGIDVDFSAVEEADVDAEYAATAVLIREFWARFSVDGAREAILVPGIGKEVKDQLRRCRAGKKKKVENVAFSLGGVVVDEDPDPNAGADLARQYMEVLRFNR</sequence>
<comment type="similarity">
    <text evidence="2 4">Belongs to the Mediator complex subunit 20 family.</text>
</comment>
<accession>A0A9W9TBT9</accession>